<dbReference type="EMBL" id="CP136896">
    <property type="protein sequence ID" value="WOL14562.1"/>
    <property type="molecule type" value="Genomic_DNA"/>
</dbReference>
<feature type="region of interest" description="Disordered" evidence="1">
    <location>
        <begin position="1"/>
        <end position="46"/>
    </location>
</feature>
<feature type="compositionally biased region" description="Basic and acidic residues" evidence="1">
    <location>
        <begin position="1"/>
        <end position="13"/>
    </location>
</feature>
<protein>
    <submittedName>
        <fullName evidence="2">Uncharacterized protein</fullName>
    </submittedName>
</protein>
<gene>
    <name evidence="2" type="ORF">Cni_G23342</name>
</gene>
<organism evidence="2 3">
    <name type="scientific">Canna indica</name>
    <name type="common">Indian-shot</name>
    <dbReference type="NCBI Taxonomy" id="4628"/>
    <lineage>
        <taxon>Eukaryota</taxon>
        <taxon>Viridiplantae</taxon>
        <taxon>Streptophyta</taxon>
        <taxon>Embryophyta</taxon>
        <taxon>Tracheophyta</taxon>
        <taxon>Spermatophyta</taxon>
        <taxon>Magnoliopsida</taxon>
        <taxon>Liliopsida</taxon>
        <taxon>Zingiberales</taxon>
        <taxon>Cannaceae</taxon>
        <taxon>Canna</taxon>
    </lineage>
</organism>
<proteinExistence type="predicted"/>
<evidence type="ECO:0000256" key="1">
    <source>
        <dbReference type="SAM" id="MobiDB-lite"/>
    </source>
</evidence>
<reference evidence="2 3" key="1">
    <citation type="submission" date="2023-10" db="EMBL/GenBank/DDBJ databases">
        <title>Chromosome-scale genome assembly provides insights into flower coloration mechanisms of Canna indica.</title>
        <authorList>
            <person name="Li C."/>
        </authorList>
    </citation>
    <scope>NUCLEOTIDE SEQUENCE [LARGE SCALE GENOMIC DNA]</scope>
    <source>
        <tissue evidence="2">Flower</tissue>
    </source>
</reference>
<evidence type="ECO:0000313" key="3">
    <source>
        <dbReference type="Proteomes" id="UP001327560"/>
    </source>
</evidence>
<sequence length="93" mass="10426">MLAAERDKEESDYLRPAASPFEGCEQHEVSIGDGEREESTKSQGNGLHIMGSRRSLWLFYFPKGNILFALIPSFDCHIDMFCTVGSVVLVLLM</sequence>
<keyword evidence="3" id="KW-1185">Reference proteome</keyword>
<evidence type="ECO:0000313" key="2">
    <source>
        <dbReference type="EMBL" id="WOL14562.1"/>
    </source>
</evidence>
<feature type="compositionally biased region" description="Basic and acidic residues" evidence="1">
    <location>
        <begin position="24"/>
        <end position="40"/>
    </location>
</feature>
<dbReference type="AlphaFoldDB" id="A0AAQ3KSZ1"/>
<accession>A0AAQ3KSZ1</accession>
<dbReference type="Proteomes" id="UP001327560">
    <property type="component" value="Chromosome 7"/>
</dbReference>
<name>A0AAQ3KSZ1_9LILI</name>